<dbReference type="PANTHER" id="PTHR43434:SF19">
    <property type="entry name" value="PHOSPHONOACETALDEHYDE HYDROLASE"/>
    <property type="match status" value="1"/>
</dbReference>
<dbReference type="GO" id="GO:0006281">
    <property type="term" value="P:DNA repair"/>
    <property type="evidence" value="ECO:0007669"/>
    <property type="project" value="TreeGrafter"/>
</dbReference>
<proteinExistence type="predicted"/>
<feature type="non-terminal residue" evidence="1">
    <location>
        <position position="221"/>
    </location>
</feature>
<dbReference type="Pfam" id="PF13419">
    <property type="entry name" value="HAD_2"/>
    <property type="match status" value="1"/>
</dbReference>
<dbReference type="Gene3D" id="1.10.150.240">
    <property type="entry name" value="Putative phosphatase, domain 2"/>
    <property type="match status" value="1"/>
</dbReference>
<dbReference type="EMBL" id="UINC01173540">
    <property type="protein sequence ID" value="SVD79194.1"/>
    <property type="molecule type" value="Genomic_DNA"/>
</dbReference>
<dbReference type="PROSITE" id="PS01228">
    <property type="entry name" value="COF_1"/>
    <property type="match status" value="1"/>
</dbReference>
<dbReference type="InterPro" id="IPR050155">
    <property type="entry name" value="HAD-like_hydrolase_sf"/>
</dbReference>
<dbReference type="GO" id="GO:0008967">
    <property type="term" value="F:phosphoglycolate phosphatase activity"/>
    <property type="evidence" value="ECO:0007669"/>
    <property type="project" value="TreeGrafter"/>
</dbReference>
<evidence type="ECO:0008006" key="2">
    <source>
        <dbReference type="Google" id="ProtNLM"/>
    </source>
</evidence>
<accession>A0A382Y7J6</accession>
<dbReference type="Gene3D" id="3.40.50.1000">
    <property type="entry name" value="HAD superfamily/HAD-like"/>
    <property type="match status" value="1"/>
</dbReference>
<dbReference type="PANTHER" id="PTHR43434">
    <property type="entry name" value="PHOSPHOGLYCOLATE PHOSPHATASE"/>
    <property type="match status" value="1"/>
</dbReference>
<protein>
    <recommendedName>
        <fullName evidence="2">Haloacid dehalogenase-like hydrolase</fullName>
    </recommendedName>
</protein>
<dbReference type="GO" id="GO:0005829">
    <property type="term" value="C:cytosol"/>
    <property type="evidence" value="ECO:0007669"/>
    <property type="project" value="TreeGrafter"/>
</dbReference>
<reference evidence="1" key="1">
    <citation type="submission" date="2018-05" db="EMBL/GenBank/DDBJ databases">
        <authorList>
            <person name="Lanie J.A."/>
            <person name="Ng W.-L."/>
            <person name="Kazmierczak K.M."/>
            <person name="Andrzejewski T.M."/>
            <person name="Davidsen T.M."/>
            <person name="Wayne K.J."/>
            <person name="Tettelin H."/>
            <person name="Glass J.I."/>
            <person name="Rusch D."/>
            <person name="Podicherti R."/>
            <person name="Tsui H.-C.T."/>
            <person name="Winkler M.E."/>
        </authorList>
    </citation>
    <scope>NUCLEOTIDE SEQUENCE</scope>
</reference>
<dbReference type="AlphaFoldDB" id="A0A382Y7J6"/>
<gene>
    <name evidence="1" type="ORF">METZ01_LOCUS432048</name>
</gene>
<sequence length="221" mass="23189">MADTLGRTHPTIQAKADNAATGPVRLVLFDIDGTLVSTGGAGMKAFGEAFEAAFGVANATEQIKFAGRTDYSLFREMCRHGGIDCTAENRELFFSHYLRLVDSHIDASKGGPFPGVVRMLDELAAMPNAPALGLLTGNIREGARRKLGAYGLWDRFALGGFSDDDEDRNLIAAAAAAKGGEYLECQLAGPEIVVVGDTPKDITCGKHIGARTLGVATGGAT</sequence>
<evidence type="ECO:0000313" key="1">
    <source>
        <dbReference type="EMBL" id="SVD79194.1"/>
    </source>
</evidence>
<name>A0A382Y7J6_9ZZZZ</name>
<dbReference type="InterPro" id="IPR023198">
    <property type="entry name" value="PGP-like_dom2"/>
</dbReference>
<dbReference type="SUPFAM" id="SSF56784">
    <property type="entry name" value="HAD-like"/>
    <property type="match status" value="1"/>
</dbReference>
<dbReference type="SFLD" id="SFLDG01129">
    <property type="entry name" value="C1.5:_HAD__Beta-PGM__Phosphata"/>
    <property type="match status" value="1"/>
</dbReference>
<organism evidence="1">
    <name type="scientific">marine metagenome</name>
    <dbReference type="NCBI Taxonomy" id="408172"/>
    <lineage>
        <taxon>unclassified sequences</taxon>
        <taxon>metagenomes</taxon>
        <taxon>ecological metagenomes</taxon>
    </lineage>
</organism>
<dbReference type="InterPro" id="IPR023214">
    <property type="entry name" value="HAD_sf"/>
</dbReference>
<dbReference type="InterPro" id="IPR041492">
    <property type="entry name" value="HAD_2"/>
</dbReference>
<dbReference type="InterPro" id="IPR036412">
    <property type="entry name" value="HAD-like_sf"/>
</dbReference>
<dbReference type="SFLD" id="SFLDS00003">
    <property type="entry name" value="Haloacid_Dehalogenase"/>
    <property type="match status" value="1"/>
</dbReference>